<dbReference type="InterPro" id="IPR003838">
    <property type="entry name" value="ABC3_permease_C"/>
</dbReference>
<proteinExistence type="predicted"/>
<feature type="transmembrane region" description="Helical" evidence="6">
    <location>
        <begin position="354"/>
        <end position="375"/>
    </location>
</feature>
<dbReference type="Pfam" id="PF02687">
    <property type="entry name" value="FtsX"/>
    <property type="match status" value="1"/>
</dbReference>
<evidence type="ECO:0000259" key="7">
    <source>
        <dbReference type="Pfam" id="PF02687"/>
    </source>
</evidence>
<accession>A0A413CUY2</accession>
<dbReference type="PANTHER" id="PTHR30572">
    <property type="entry name" value="MEMBRANE COMPONENT OF TRANSPORTER-RELATED"/>
    <property type="match status" value="1"/>
</dbReference>
<evidence type="ECO:0000256" key="2">
    <source>
        <dbReference type="ARBA" id="ARBA00022475"/>
    </source>
</evidence>
<dbReference type="GO" id="GO:0022857">
    <property type="term" value="F:transmembrane transporter activity"/>
    <property type="evidence" value="ECO:0007669"/>
    <property type="project" value="TreeGrafter"/>
</dbReference>
<evidence type="ECO:0000256" key="6">
    <source>
        <dbReference type="SAM" id="Phobius"/>
    </source>
</evidence>
<evidence type="ECO:0000256" key="1">
    <source>
        <dbReference type="ARBA" id="ARBA00004651"/>
    </source>
</evidence>
<dbReference type="EMBL" id="QSAT01000014">
    <property type="protein sequence ID" value="RGW75271.1"/>
    <property type="molecule type" value="Genomic_DNA"/>
</dbReference>
<gene>
    <name evidence="8" type="ORF">DWV56_05530</name>
</gene>
<comment type="caution">
    <text evidence="8">The sequence shown here is derived from an EMBL/GenBank/DDBJ whole genome shotgun (WGS) entry which is preliminary data.</text>
</comment>
<sequence>MGICKRAVLYLVRKKGKAALLFLIFFFVSAFLLICFSILSGTEQAARELRTNIGAAFYIRPYTQMTMEGGSLSVGTTPVITQQSIVEVIAATQGQVKAYNTEHYGYAKSEQLHFIPGAGDNEASNMGKVTAVRDSELTDVFLNEEYTLLAGRHIQPEDENKILISAELATENNLEVGDVLTLTHADLGQQDGKYIDTLPEKTAFAEVEIIGIFQYEGAADSADSPTAGKAANHIYSDSHLLVNLQEQQDGIFEGEIAFYIADPLELDFLLECVEAISSIDWDNHILRENDFQYEQIAGQLQNLQELAVALIVISSVLSIVILMLILMMRIRGRIHEAGIFLSVGKSKAQIIGQFTLEAWVLLFAGFLLALLMWLLCSNTANELLFGTLAQKRGTAALQTGGGGLNYLQPDLFRFILLFTAEAGAVLLTVLVASGAILRLKPKEILSRMS</sequence>
<dbReference type="InterPro" id="IPR050250">
    <property type="entry name" value="Macrolide_Exporter_MacB"/>
</dbReference>
<keyword evidence="2" id="KW-1003">Cell membrane</keyword>
<comment type="subcellular location">
    <subcellularLocation>
        <location evidence="1">Cell membrane</location>
        <topology evidence="1">Multi-pass membrane protein</topology>
    </subcellularLocation>
</comment>
<evidence type="ECO:0000313" key="9">
    <source>
        <dbReference type="Proteomes" id="UP000284651"/>
    </source>
</evidence>
<protein>
    <submittedName>
        <fullName evidence="8">ABC transporter permease</fullName>
    </submittedName>
</protein>
<feature type="transmembrane region" description="Helical" evidence="6">
    <location>
        <begin position="20"/>
        <end position="39"/>
    </location>
</feature>
<evidence type="ECO:0000256" key="4">
    <source>
        <dbReference type="ARBA" id="ARBA00022989"/>
    </source>
</evidence>
<dbReference type="PANTHER" id="PTHR30572:SF9">
    <property type="entry name" value="ABC TRANSPORTER PERMEASE PROTEIN"/>
    <property type="match status" value="1"/>
</dbReference>
<organism evidence="8 9">
    <name type="scientific">Holdemanella biformis</name>
    <dbReference type="NCBI Taxonomy" id="1735"/>
    <lineage>
        <taxon>Bacteria</taxon>
        <taxon>Bacillati</taxon>
        <taxon>Bacillota</taxon>
        <taxon>Erysipelotrichia</taxon>
        <taxon>Erysipelotrichales</taxon>
        <taxon>Erysipelotrichaceae</taxon>
        <taxon>Holdemanella</taxon>
    </lineage>
</organism>
<dbReference type="GO" id="GO:0005886">
    <property type="term" value="C:plasma membrane"/>
    <property type="evidence" value="ECO:0007669"/>
    <property type="project" value="UniProtKB-SubCell"/>
</dbReference>
<keyword evidence="3 6" id="KW-0812">Transmembrane</keyword>
<dbReference type="AlphaFoldDB" id="A0A413CUY2"/>
<reference evidence="8 9" key="1">
    <citation type="submission" date="2018-08" db="EMBL/GenBank/DDBJ databases">
        <title>A genome reference for cultivated species of the human gut microbiota.</title>
        <authorList>
            <person name="Zou Y."/>
            <person name="Xue W."/>
            <person name="Luo G."/>
        </authorList>
    </citation>
    <scope>NUCLEOTIDE SEQUENCE [LARGE SCALE GENOMIC DNA]</scope>
    <source>
        <strain evidence="8 9">AF10-31</strain>
    </source>
</reference>
<feature type="transmembrane region" description="Helical" evidence="6">
    <location>
        <begin position="414"/>
        <end position="439"/>
    </location>
</feature>
<evidence type="ECO:0000256" key="5">
    <source>
        <dbReference type="ARBA" id="ARBA00023136"/>
    </source>
</evidence>
<keyword evidence="4 6" id="KW-1133">Transmembrane helix</keyword>
<keyword evidence="5 6" id="KW-0472">Membrane</keyword>
<feature type="domain" description="ABC3 transporter permease C-terminal" evidence="7">
    <location>
        <begin position="309"/>
        <end position="440"/>
    </location>
</feature>
<name>A0A413CUY2_9FIRM</name>
<dbReference type="Proteomes" id="UP000284651">
    <property type="component" value="Unassembled WGS sequence"/>
</dbReference>
<evidence type="ECO:0000313" key="8">
    <source>
        <dbReference type="EMBL" id="RGW75271.1"/>
    </source>
</evidence>
<dbReference type="RefSeq" id="WP_118175736.1">
    <property type="nucleotide sequence ID" value="NZ_QSAT01000014.1"/>
</dbReference>
<evidence type="ECO:0000256" key="3">
    <source>
        <dbReference type="ARBA" id="ARBA00022692"/>
    </source>
</evidence>
<feature type="transmembrane region" description="Helical" evidence="6">
    <location>
        <begin position="306"/>
        <end position="326"/>
    </location>
</feature>